<protein>
    <submittedName>
        <fullName evidence="2">Uncharacterized protein</fullName>
    </submittedName>
</protein>
<dbReference type="OrthoDB" id="3533623at2759"/>
<evidence type="ECO:0000256" key="1">
    <source>
        <dbReference type="SAM" id="MobiDB-lite"/>
    </source>
</evidence>
<name>A0A194X3Z0_MOLSC</name>
<gene>
    <name evidence="2" type="ORF">LY89DRAFT_735965</name>
</gene>
<organism evidence="2 3">
    <name type="scientific">Mollisia scopiformis</name>
    <name type="common">Conifer needle endophyte fungus</name>
    <name type="synonym">Phialocephala scopiformis</name>
    <dbReference type="NCBI Taxonomy" id="149040"/>
    <lineage>
        <taxon>Eukaryota</taxon>
        <taxon>Fungi</taxon>
        <taxon>Dikarya</taxon>
        <taxon>Ascomycota</taxon>
        <taxon>Pezizomycotina</taxon>
        <taxon>Leotiomycetes</taxon>
        <taxon>Helotiales</taxon>
        <taxon>Mollisiaceae</taxon>
        <taxon>Mollisia</taxon>
    </lineage>
</organism>
<sequence length="794" mass="90142">MSTSSASIVGSDISASTTPTSPTTTISSEDQHPHEAPPWILHHVLHPECAAELPLTTMFSFNSGQKPSSLRDAQAWWQLDPEGRLLTQVMSSFTDSGPWTEEKQQSAQTELEPVPLNVTQPIGHALDHHMNPEHEPRLRKVRFVDPPPPPVEDRYLKKPHAEPAGLPYEYIKDFCLKAFPAEYEQADFSNPLKALDYLRDLEFTRRAQLRAAGRRWGITEYTWQDGLKQNPITLAWYLRMQHVEMELQKWFAQMYVGLRIWIMINELKQPWLSRQEILAMLNTLYPPVILSVPSDQISIKQLHWHRKVIFGWILAVEKDGPEAILGIEDSLLKGKHSWRKITLSLENYLKHAKNQIDFALTLGHECDTLPGEPNFHRILPANLPHIPRLDVLDENGKNPEDSIMKARWEKVYEKSKKSDQQPVQSVFDEGWRSRKIVKFFFRYNGSRDILTSTMPESSSPTNPEGSSPVSQSNVKPASPERPKSQPTSKLNDDAESDTNVDYSTIIPPWERPFFSNVQPSLKPLGFKPPILPENPEEDISALIPRPLFFPNAKPLASDNMAFLKSDPFAPPPPPPPPLVVRRHSSLSNLTLRDSKFLPKTEGEEESEGPKLRKKRSFIQKMTGAGKDKEKIADPVEPSQDLKRKPGSPLANEFKPEPEDVAELKPKRSLRDLVGWKATKREEKEKVASPLAAEFKVQEWDKETGVAVLKHKRSLRALVGRNGRGREVEVEVEDEEEEEEMILGGDRDEEKSYFLEDEPSPRGRRGFVGGLLLRRGSEVGDAGAGKNKLRKKKSL</sequence>
<feature type="region of interest" description="Disordered" evidence="1">
    <location>
        <begin position="565"/>
        <end position="667"/>
    </location>
</feature>
<feature type="region of interest" description="Disordered" evidence="1">
    <location>
        <begin position="450"/>
        <end position="500"/>
    </location>
</feature>
<dbReference type="KEGG" id="psco:LY89DRAFT_735965"/>
<evidence type="ECO:0000313" key="3">
    <source>
        <dbReference type="Proteomes" id="UP000070700"/>
    </source>
</evidence>
<keyword evidence="3" id="KW-1185">Reference proteome</keyword>
<feature type="region of interest" description="Disordered" evidence="1">
    <location>
        <begin position="1"/>
        <end position="35"/>
    </location>
</feature>
<dbReference type="RefSeq" id="XP_018069260.1">
    <property type="nucleotide sequence ID" value="XM_018220069.1"/>
</dbReference>
<accession>A0A194X3Z0</accession>
<dbReference type="AlphaFoldDB" id="A0A194X3Z0"/>
<feature type="compositionally biased region" description="Polar residues" evidence="1">
    <location>
        <begin position="450"/>
        <end position="475"/>
    </location>
</feature>
<feature type="compositionally biased region" description="Basic and acidic residues" evidence="1">
    <location>
        <begin position="592"/>
        <end position="601"/>
    </location>
</feature>
<dbReference type="GeneID" id="28829795"/>
<feature type="compositionally biased region" description="Low complexity" evidence="1">
    <location>
        <begin position="11"/>
        <end position="28"/>
    </location>
</feature>
<dbReference type="InParanoid" id="A0A194X3Z0"/>
<reference evidence="2 3" key="1">
    <citation type="submission" date="2015-10" db="EMBL/GenBank/DDBJ databases">
        <title>Full genome of DAOMC 229536 Phialocephala scopiformis, a fungal endophyte of spruce producing the potent anti-insectan compound rugulosin.</title>
        <authorList>
            <consortium name="DOE Joint Genome Institute"/>
            <person name="Walker A.K."/>
            <person name="Frasz S.L."/>
            <person name="Seifert K.A."/>
            <person name="Miller J.D."/>
            <person name="Mondo S.J."/>
            <person name="Labutti K."/>
            <person name="Lipzen A."/>
            <person name="Dockter R."/>
            <person name="Kennedy M."/>
            <person name="Grigoriev I.V."/>
            <person name="Spatafora J.W."/>
        </authorList>
    </citation>
    <scope>NUCLEOTIDE SEQUENCE [LARGE SCALE GENOMIC DNA]</scope>
    <source>
        <strain evidence="2 3">CBS 120377</strain>
    </source>
</reference>
<evidence type="ECO:0000313" key="2">
    <source>
        <dbReference type="EMBL" id="KUJ14905.1"/>
    </source>
</evidence>
<feature type="compositionally biased region" description="Basic and acidic residues" evidence="1">
    <location>
        <begin position="653"/>
        <end position="667"/>
    </location>
</feature>
<dbReference type="Proteomes" id="UP000070700">
    <property type="component" value="Unassembled WGS sequence"/>
</dbReference>
<dbReference type="EMBL" id="KQ947419">
    <property type="protein sequence ID" value="KUJ14905.1"/>
    <property type="molecule type" value="Genomic_DNA"/>
</dbReference>
<proteinExistence type="predicted"/>
<feature type="compositionally biased region" description="Pro residues" evidence="1">
    <location>
        <begin position="568"/>
        <end position="578"/>
    </location>
</feature>
<feature type="compositionally biased region" description="Basic and acidic residues" evidence="1">
    <location>
        <begin position="625"/>
        <end position="643"/>
    </location>
</feature>